<keyword evidence="6 7" id="KW-0472">Membrane</keyword>
<dbReference type="InterPro" id="IPR020846">
    <property type="entry name" value="MFS_dom"/>
</dbReference>
<keyword evidence="2" id="KW-0813">Transport</keyword>
<name>A0A853KFW8_9BACL</name>
<evidence type="ECO:0000256" key="7">
    <source>
        <dbReference type="SAM" id="Phobius"/>
    </source>
</evidence>
<feature type="transmembrane region" description="Helical" evidence="7">
    <location>
        <begin position="7"/>
        <end position="26"/>
    </location>
</feature>
<organism evidence="9 10">
    <name type="scientific">Ferroacidibacillus organovorans</name>
    <dbReference type="NCBI Taxonomy" id="1765683"/>
    <lineage>
        <taxon>Bacteria</taxon>
        <taxon>Bacillati</taxon>
        <taxon>Bacillota</taxon>
        <taxon>Bacilli</taxon>
        <taxon>Bacillales</taxon>
        <taxon>Alicyclobacillaceae</taxon>
        <taxon>Ferroacidibacillus</taxon>
    </lineage>
</organism>
<feature type="domain" description="Major facilitator superfamily (MFS) profile" evidence="8">
    <location>
        <begin position="9"/>
        <end position="404"/>
    </location>
</feature>
<evidence type="ECO:0000256" key="3">
    <source>
        <dbReference type="ARBA" id="ARBA00022475"/>
    </source>
</evidence>
<dbReference type="EMBL" id="LSUQ01000003">
    <property type="protein sequence ID" value="OAG95224.1"/>
    <property type="molecule type" value="Genomic_DNA"/>
</dbReference>
<keyword evidence="3" id="KW-1003">Cell membrane</keyword>
<dbReference type="InterPro" id="IPR050171">
    <property type="entry name" value="MFS_Transporters"/>
</dbReference>
<dbReference type="PANTHER" id="PTHR23517:SF3">
    <property type="entry name" value="INTEGRAL MEMBRANE TRANSPORT PROTEIN"/>
    <property type="match status" value="1"/>
</dbReference>
<feature type="transmembrane region" description="Helical" evidence="7">
    <location>
        <begin position="378"/>
        <end position="398"/>
    </location>
</feature>
<protein>
    <submittedName>
        <fullName evidence="9">MFS transporter</fullName>
    </submittedName>
</protein>
<dbReference type="InterPro" id="IPR005829">
    <property type="entry name" value="Sugar_transporter_CS"/>
</dbReference>
<dbReference type="SUPFAM" id="SSF103473">
    <property type="entry name" value="MFS general substrate transporter"/>
    <property type="match status" value="1"/>
</dbReference>
<reference evidence="9 10" key="1">
    <citation type="submission" date="2016-02" db="EMBL/GenBank/DDBJ databases">
        <title>Draft genome sequence of Acidibacillus ferrooxidans SLC66.</title>
        <authorList>
            <person name="Oliveira G."/>
            <person name="Nancucheo I."/>
            <person name="Dall'Agnol H."/>
            <person name="Johnson B."/>
            <person name="Oliveira R."/>
            <person name="Nunes G.L."/>
            <person name="Tzotzos G."/>
            <person name="Orellana S.C."/>
            <person name="Salim A.C."/>
            <person name="Araujo F.M."/>
        </authorList>
    </citation>
    <scope>NUCLEOTIDE SEQUENCE [LARGE SCALE GENOMIC DNA]</scope>
    <source>
        <strain evidence="9 10">SLC66</strain>
    </source>
</reference>
<keyword evidence="4 7" id="KW-0812">Transmembrane</keyword>
<evidence type="ECO:0000256" key="4">
    <source>
        <dbReference type="ARBA" id="ARBA00022692"/>
    </source>
</evidence>
<dbReference type="PANTHER" id="PTHR23517">
    <property type="entry name" value="RESISTANCE PROTEIN MDTM, PUTATIVE-RELATED-RELATED"/>
    <property type="match status" value="1"/>
</dbReference>
<dbReference type="AlphaFoldDB" id="A0A853KFW8"/>
<evidence type="ECO:0000313" key="9">
    <source>
        <dbReference type="EMBL" id="OAG95224.1"/>
    </source>
</evidence>
<dbReference type="Pfam" id="PF07690">
    <property type="entry name" value="MFS_1"/>
    <property type="match status" value="2"/>
</dbReference>
<feature type="transmembrane region" description="Helical" evidence="7">
    <location>
        <begin position="38"/>
        <end position="65"/>
    </location>
</feature>
<dbReference type="Proteomes" id="UP000077421">
    <property type="component" value="Unassembled WGS sequence"/>
</dbReference>
<feature type="transmembrane region" description="Helical" evidence="7">
    <location>
        <begin position="291"/>
        <end position="308"/>
    </location>
</feature>
<dbReference type="PROSITE" id="PS50850">
    <property type="entry name" value="MFS"/>
    <property type="match status" value="1"/>
</dbReference>
<feature type="transmembrane region" description="Helical" evidence="7">
    <location>
        <begin position="313"/>
        <end position="331"/>
    </location>
</feature>
<evidence type="ECO:0000256" key="2">
    <source>
        <dbReference type="ARBA" id="ARBA00022448"/>
    </source>
</evidence>
<accession>A0A853KFW8</accession>
<dbReference type="GO" id="GO:0022857">
    <property type="term" value="F:transmembrane transporter activity"/>
    <property type="evidence" value="ECO:0007669"/>
    <property type="project" value="InterPro"/>
</dbReference>
<keyword evidence="5 7" id="KW-1133">Transmembrane helix</keyword>
<dbReference type="PROSITE" id="PS00216">
    <property type="entry name" value="SUGAR_TRANSPORT_1"/>
    <property type="match status" value="1"/>
</dbReference>
<evidence type="ECO:0000259" key="8">
    <source>
        <dbReference type="PROSITE" id="PS50850"/>
    </source>
</evidence>
<comment type="subcellular location">
    <subcellularLocation>
        <location evidence="1">Cell membrane</location>
        <topology evidence="1">Multi-pass membrane protein</topology>
    </subcellularLocation>
</comment>
<dbReference type="InterPro" id="IPR011701">
    <property type="entry name" value="MFS"/>
</dbReference>
<feature type="transmembrane region" description="Helical" evidence="7">
    <location>
        <begin position="168"/>
        <end position="186"/>
    </location>
</feature>
<dbReference type="Gene3D" id="1.20.1250.20">
    <property type="entry name" value="MFS general substrate transporter like domains"/>
    <property type="match status" value="2"/>
</dbReference>
<gene>
    <name evidence="9" type="ORF">AYW79_01890</name>
</gene>
<evidence type="ECO:0000256" key="6">
    <source>
        <dbReference type="ARBA" id="ARBA00023136"/>
    </source>
</evidence>
<evidence type="ECO:0000256" key="5">
    <source>
        <dbReference type="ARBA" id="ARBA00022989"/>
    </source>
</evidence>
<feature type="transmembrane region" description="Helical" evidence="7">
    <location>
        <begin position="141"/>
        <end position="162"/>
    </location>
</feature>
<dbReference type="InterPro" id="IPR036259">
    <property type="entry name" value="MFS_trans_sf"/>
</dbReference>
<evidence type="ECO:0000256" key="1">
    <source>
        <dbReference type="ARBA" id="ARBA00004651"/>
    </source>
</evidence>
<dbReference type="GO" id="GO:0005886">
    <property type="term" value="C:plasma membrane"/>
    <property type="evidence" value="ECO:0007669"/>
    <property type="project" value="UniProtKB-SubCell"/>
</dbReference>
<proteinExistence type="predicted"/>
<evidence type="ECO:0000313" key="10">
    <source>
        <dbReference type="Proteomes" id="UP000077421"/>
    </source>
</evidence>
<feature type="transmembrane region" description="Helical" evidence="7">
    <location>
        <begin position="77"/>
        <end position="95"/>
    </location>
</feature>
<sequence>MGIRPNLQQFLWLVFSTILVGMTVGLERTVVPLLGKDVYHITSATLLFAFIIAFGVTKAALNLFAGHFSDAIGRRPVLIAGWVLGIPMISLLLFVHTWSAVILANIFLGANQAFAWTMTITQQLDLVGAKGRGLAMGINEATGYLGVAASTILTGILATRYGLMQAPFVYGAVVLFLGLGTSVLAIRESRGHVMQDVNGQARSAAPVRVKPSIWHIVWVTTIANPTLSAMSQAGLVNKLADTMVWAMLPLYLAQQHLSIIEIGYIGGIYTMVWGFAQFGTGVWSDAVGRKPLIFSGLTLLGIGILAFGWGHAFLWWMISAAAMGFGMALLYPNLNAAVADIAPPEIRGGVLGVYRLWRDGGYAVGGLLLGVTTHTFGMLRSLFMVGVIVLFSALFLAVRMKETHPDWRKSDA</sequence>
<feature type="transmembrane region" description="Helical" evidence="7">
    <location>
        <begin position="257"/>
        <end position="279"/>
    </location>
</feature>
<comment type="caution">
    <text evidence="9">The sequence shown here is derived from an EMBL/GenBank/DDBJ whole genome shotgun (WGS) entry which is preliminary data.</text>
</comment>